<organism evidence="7">
    <name type="scientific">freshwater metagenome</name>
    <dbReference type="NCBI Taxonomy" id="449393"/>
    <lineage>
        <taxon>unclassified sequences</taxon>
        <taxon>metagenomes</taxon>
        <taxon>ecological metagenomes</taxon>
    </lineage>
</organism>
<dbReference type="GO" id="GO:0016020">
    <property type="term" value="C:membrane"/>
    <property type="evidence" value="ECO:0007669"/>
    <property type="project" value="UniProtKB-SubCell"/>
</dbReference>
<evidence type="ECO:0000256" key="2">
    <source>
        <dbReference type="ARBA" id="ARBA00022692"/>
    </source>
</evidence>
<accession>A0A6J7QEU7</accession>
<sequence>MSAIIGAAQSAVSLSVIKTTTAAGVVLFSPANTSSELSDTAITKGLYFRTVAPDTFQGAVLAALAQADGAKNVAIMALTDVYTTGLADDVTKNFEVAGGTVAVRVNYDPTPASYTAGVAKVKAADPDALILIGFSESKGVIQQLQAQGIGPQKLTLFLCDGQMSNALAVGLPSGLMNGVKGTIPGVQASEKLRAQMLATNPNLTDFAYGPESYDATVLVALAAEAAQSTKGADIAAQIPAVSAQGNEPCSKFAECVALLKAGQAISYVGPSGATGIKANGDPSYATMTIWQFGPDNTIAPIDSIAADVPTS</sequence>
<evidence type="ECO:0000259" key="5">
    <source>
        <dbReference type="Pfam" id="PF01094"/>
    </source>
</evidence>
<dbReference type="EMBL" id="CAFBNF010000243">
    <property type="protein sequence ID" value="CAB4957704.1"/>
    <property type="molecule type" value="Genomic_DNA"/>
</dbReference>
<evidence type="ECO:0000313" key="6">
    <source>
        <dbReference type="EMBL" id="CAB4957704.1"/>
    </source>
</evidence>
<evidence type="ECO:0000313" key="7">
    <source>
        <dbReference type="EMBL" id="CAB5016178.1"/>
    </source>
</evidence>
<evidence type="ECO:0000256" key="1">
    <source>
        <dbReference type="ARBA" id="ARBA00004370"/>
    </source>
</evidence>
<dbReference type="PANTHER" id="PTHR30483">
    <property type="entry name" value="LEUCINE-SPECIFIC-BINDING PROTEIN"/>
    <property type="match status" value="1"/>
</dbReference>
<dbReference type="InterPro" id="IPR028082">
    <property type="entry name" value="Peripla_BP_I"/>
</dbReference>
<feature type="domain" description="Receptor ligand binding region" evidence="5">
    <location>
        <begin position="2"/>
        <end position="293"/>
    </location>
</feature>
<name>A0A6J7QEU7_9ZZZZ</name>
<evidence type="ECO:0000256" key="3">
    <source>
        <dbReference type="ARBA" id="ARBA00022989"/>
    </source>
</evidence>
<keyword evidence="2" id="KW-0812">Transmembrane</keyword>
<dbReference type="EMBL" id="CAFBOZ010000230">
    <property type="protein sequence ID" value="CAB5016178.1"/>
    <property type="molecule type" value="Genomic_DNA"/>
</dbReference>
<proteinExistence type="predicted"/>
<dbReference type="InterPro" id="IPR051010">
    <property type="entry name" value="BCAA_transport"/>
</dbReference>
<dbReference type="InterPro" id="IPR001828">
    <property type="entry name" value="ANF_lig-bd_rcpt"/>
</dbReference>
<gene>
    <name evidence="6" type="ORF">UFOPK3773_01797</name>
    <name evidence="7" type="ORF">UFOPK3992_01472</name>
</gene>
<keyword evidence="4" id="KW-0472">Membrane</keyword>
<keyword evidence="3" id="KW-1133">Transmembrane helix</keyword>
<dbReference type="Gene3D" id="3.40.50.2300">
    <property type="match status" value="2"/>
</dbReference>
<reference evidence="7" key="1">
    <citation type="submission" date="2020-05" db="EMBL/GenBank/DDBJ databases">
        <authorList>
            <person name="Chiriac C."/>
            <person name="Salcher M."/>
            <person name="Ghai R."/>
            <person name="Kavagutti S V."/>
        </authorList>
    </citation>
    <scope>NUCLEOTIDE SEQUENCE</scope>
</reference>
<dbReference type="SUPFAM" id="SSF53822">
    <property type="entry name" value="Periplasmic binding protein-like I"/>
    <property type="match status" value="1"/>
</dbReference>
<protein>
    <submittedName>
        <fullName evidence="7">Unannotated protein</fullName>
    </submittedName>
</protein>
<dbReference type="AlphaFoldDB" id="A0A6J7QEU7"/>
<evidence type="ECO:0000256" key="4">
    <source>
        <dbReference type="ARBA" id="ARBA00023136"/>
    </source>
</evidence>
<dbReference type="Pfam" id="PF01094">
    <property type="entry name" value="ANF_receptor"/>
    <property type="match status" value="1"/>
</dbReference>
<comment type="subcellular location">
    <subcellularLocation>
        <location evidence="1">Membrane</location>
    </subcellularLocation>
</comment>
<dbReference type="PANTHER" id="PTHR30483:SF6">
    <property type="entry name" value="PERIPLASMIC BINDING PROTEIN OF ABC TRANSPORTER FOR NATURAL AMINO ACIDS"/>
    <property type="match status" value="1"/>
</dbReference>